<dbReference type="Gene3D" id="3.10.180.10">
    <property type="entry name" value="2,3-Dihydroxybiphenyl 1,2-Dioxygenase, domain 1"/>
    <property type="match status" value="1"/>
</dbReference>
<keyword evidence="2" id="KW-0456">Lyase</keyword>
<proteinExistence type="predicted"/>
<dbReference type="PROSITE" id="PS51819">
    <property type="entry name" value="VOC"/>
    <property type="match status" value="1"/>
</dbReference>
<keyword evidence="3" id="KW-1185">Reference proteome</keyword>
<reference evidence="2 3" key="1">
    <citation type="submission" date="2021-03" db="EMBL/GenBank/DDBJ databases">
        <title>Sequencing the genomes of 1000 actinobacteria strains.</title>
        <authorList>
            <person name="Klenk H.-P."/>
        </authorList>
    </citation>
    <scope>NUCLEOTIDE SEQUENCE [LARGE SCALE GENOMIC DNA]</scope>
    <source>
        <strain evidence="2 3">DSM 14564</strain>
    </source>
</reference>
<dbReference type="InterPro" id="IPR041581">
    <property type="entry name" value="Glyoxalase_6"/>
</dbReference>
<feature type="domain" description="VOC" evidence="1">
    <location>
        <begin position="4"/>
        <end position="132"/>
    </location>
</feature>
<dbReference type="EMBL" id="JAGIOC010000001">
    <property type="protein sequence ID" value="MBP2409404.1"/>
    <property type="molecule type" value="Genomic_DNA"/>
</dbReference>
<dbReference type="PANTHER" id="PTHR35908">
    <property type="entry name" value="HYPOTHETICAL FUSION PROTEIN"/>
    <property type="match status" value="1"/>
</dbReference>
<dbReference type="Proteomes" id="UP000698222">
    <property type="component" value="Unassembled WGS sequence"/>
</dbReference>
<dbReference type="PANTHER" id="PTHR35908:SF1">
    <property type="entry name" value="CONSERVED PROTEIN"/>
    <property type="match status" value="1"/>
</dbReference>
<sequence length="132" mass="14547">MRIMTRFIVLDAADIDAEAAFWAAVLGGTVRASAQDSAYPDWRDVRVDGEVVLGVQFAPDHVAPQWPGTAPDRQRQQLHWDLYVARDEVASACREVSELGARLLQRADDPEAADGFHVFADPAGHPFCICWG</sequence>
<evidence type="ECO:0000313" key="2">
    <source>
        <dbReference type="EMBL" id="MBP2409404.1"/>
    </source>
</evidence>
<name>A0ABS4YKS8_9MICO</name>
<comment type="caution">
    <text evidence="2">The sequence shown here is derived from an EMBL/GenBank/DDBJ whole genome shotgun (WGS) entry which is preliminary data.</text>
</comment>
<accession>A0ABS4YKS8</accession>
<dbReference type="InterPro" id="IPR029068">
    <property type="entry name" value="Glyas_Bleomycin-R_OHBP_Dase"/>
</dbReference>
<evidence type="ECO:0000259" key="1">
    <source>
        <dbReference type="PROSITE" id="PS51819"/>
    </source>
</evidence>
<organism evidence="2 3">
    <name type="scientific">Brachybacterium fresconis</name>
    <dbReference type="NCBI Taxonomy" id="173363"/>
    <lineage>
        <taxon>Bacteria</taxon>
        <taxon>Bacillati</taxon>
        <taxon>Actinomycetota</taxon>
        <taxon>Actinomycetes</taxon>
        <taxon>Micrococcales</taxon>
        <taxon>Dermabacteraceae</taxon>
        <taxon>Brachybacterium</taxon>
    </lineage>
</organism>
<protein>
    <submittedName>
        <fullName evidence="2">Enzyme related to lactoylglutathione lyase</fullName>
    </submittedName>
</protein>
<dbReference type="SUPFAM" id="SSF54593">
    <property type="entry name" value="Glyoxalase/Bleomycin resistance protein/Dihydroxybiphenyl dioxygenase"/>
    <property type="match status" value="1"/>
</dbReference>
<dbReference type="Pfam" id="PF18029">
    <property type="entry name" value="Glyoxalase_6"/>
    <property type="match status" value="1"/>
</dbReference>
<evidence type="ECO:0000313" key="3">
    <source>
        <dbReference type="Proteomes" id="UP000698222"/>
    </source>
</evidence>
<dbReference type="GO" id="GO:0016829">
    <property type="term" value="F:lyase activity"/>
    <property type="evidence" value="ECO:0007669"/>
    <property type="project" value="UniProtKB-KW"/>
</dbReference>
<dbReference type="InterPro" id="IPR037523">
    <property type="entry name" value="VOC_core"/>
</dbReference>
<gene>
    <name evidence="2" type="ORF">JOF44_002307</name>
</gene>